<dbReference type="AlphaFoldDB" id="A0AAW9R3Z3"/>
<reference evidence="2 3" key="1">
    <citation type="journal article" date="2016" name="Antonie Van Leeuwenhoek">
        <title>Denitratimonas tolerans gen. nov., sp. nov., a denitrifying bacterium isolated from a bioreactor for tannery wastewater treatment.</title>
        <authorList>
            <person name="Han S.I."/>
            <person name="Kim J.O."/>
            <person name="Lee Y.R."/>
            <person name="Ekpeghere K.I."/>
            <person name="Koh S.C."/>
            <person name="Whang K.S."/>
        </authorList>
    </citation>
    <scope>NUCLEOTIDE SEQUENCE [LARGE SCALE GENOMIC DNA]</scope>
    <source>
        <strain evidence="2 3">KACC 17565</strain>
    </source>
</reference>
<dbReference type="NCBIfam" id="TIGR04488">
    <property type="entry name" value="SoxY_true_GGCGG"/>
    <property type="match status" value="1"/>
</dbReference>
<proteinExistence type="predicted"/>
<dbReference type="EMBL" id="JBBDHC010000003">
    <property type="protein sequence ID" value="MEJ1248694.1"/>
    <property type="molecule type" value="Genomic_DNA"/>
</dbReference>
<dbReference type="PIRSF" id="PIRSF010312">
    <property type="entry name" value="Sulphur_oxidation_SoxY"/>
    <property type="match status" value="1"/>
</dbReference>
<name>A0AAW9R3Z3_9GAMM</name>
<dbReference type="InterPro" id="IPR038162">
    <property type="entry name" value="SoxY_sf"/>
</dbReference>
<sequence length="160" mass="17031">MIKTRRRFLQLAGGGALALLAAPHLLPRAFAEEARRVPPGFGRKEFIPQGFDEVLRELGADGSTPSADIELHAPEIAENGAVVPIEITSKLPGTRRIAILSDKNPHALTAVFAIPEGTEAWVSTRVKVAETSNVIALVQTDAGYFHTDRLVKVTLGGCGG</sequence>
<dbReference type="Proteomes" id="UP001364472">
    <property type="component" value="Unassembled WGS sequence"/>
</dbReference>
<dbReference type="Gene3D" id="2.60.40.2470">
    <property type="entry name" value="SoxY domain"/>
    <property type="match status" value="1"/>
</dbReference>
<feature type="domain" description="Ig-like SoxY" evidence="1">
    <location>
        <begin position="63"/>
        <end position="158"/>
    </location>
</feature>
<dbReference type="InterPro" id="IPR016568">
    <property type="entry name" value="Sulphur_oxidation_SoxY"/>
</dbReference>
<protein>
    <submittedName>
        <fullName evidence="2">Thiosulfate oxidation carrier protein SoxY</fullName>
    </submittedName>
</protein>
<accession>A0AAW9R3Z3</accession>
<evidence type="ECO:0000313" key="3">
    <source>
        <dbReference type="Proteomes" id="UP001364472"/>
    </source>
</evidence>
<comment type="caution">
    <text evidence="2">The sequence shown here is derived from an EMBL/GenBank/DDBJ whole genome shotgun (WGS) entry which is preliminary data.</text>
</comment>
<dbReference type="InterPro" id="IPR006311">
    <property type="entry name" value="TAT_signal"/>
</dbReference>
<keyword evidence="3" id="KW-1185">Reference proteome</keyword>
<evidence type="ECO:0000313" key="2">
    <source>
        <dbReference type="EMBL" id="MEJ1248694.1"/>
    </source>
</evidence>
<dbReference type="Pfam" id="PF13501">
    <property type="entry name" value="SoxY"/>
    <property type="match status" value="1"/>
</dbReference>
<dbReference type="PROSITE" id="PS51318">
    <property type="entry name" value="TAT"/>
    <property type="match status" value="1"/>
</dbReference>
<dbReference type="RefSeq" id="WP_337334410.1">
    <property type="nucleotide sequence ID" value="NZ_JBBDHC010000003.1"/>
</dbReference>
<dbReference type="InterPro" id="IPR032711">
    <property type="entry name" value="SoxY"/>
</dbReference>
<gene>
    <name evidence="2" type="primary">soxY</name>
    <name evidence="2" type="ORF">WB794_03255</name>
</gene>
<evidence type="ECO:0000259" key="1">
    <source>
        <dbReference type="Pfam" id="PF13501"/>
    </source>
</evidence>
<organism evidence="2 3">
    <name type="scientific">Denitratimonas tolerans</name>
    <dbReference type="NCBI Taxonomy" id="1338420"/>
    <lineage>
        <taxon>Bacteria</taxon>
        <taxon>Pseudomonadati</taxon>
        <taxon>Pseudomonadota</taxon>
        <taxon>Gammaproteobacteria</taxon>
        <taxon>Lysobacterales</taxon>
        <taxon>Lysobacteraceae</taxon>
        <taxon>Denitratimonas</taxon>
    </lineage>
</organism>